<dbReference type="Gene3D" id="3.30.300.30">
    <property type="match status" value="1"/>
</dbReference>
<evidence type="ECO:0000256" key="4">
    <source>
        <dbReference type="ARBA" id="ARBA00022729"/>
    </source>
</evidence>
<dbReference type="OrthoDB" id="115186at2"/>
<evidence type="ECO:0000256" key="7">
    <source>
        <dbReference type="ARBA" id="ARBA00023139"/>
    </source>
</evidence>
<keyword evidence="10" id="KW-0812">Transmembrane</keyword>
<evidence type="ECO:0000256" key="1">
    <source>
        <dbReference type="ARBA" id="ARBA00004459"/>
    </source>
</evidence>
<dbReference type="Gene3D" id="3.30.70.1530">
    <property type="entry name" value="Hypothetical protein rpa1041"/>
    <property type="match status" value="1"/>
</dbReference>
<keyword evidence="7 10" id="KW-0564">Palmitate</keyword>
<gene>
    <name evidence="12" type="ORF">PBR20603_04657</name>
</gene>
<evidence type="ECO:0000259" key="11">
    <source>
        <dbReference type="Pfam" id="PF01514"/>
    </source>
</evidence>
<name>A0A5E5C200_9BURK</name>
<dbReference type="NCBIfam" id="TIGR02544">
    <property type="entry name" value="III_secr_YscJ"/>
    <property type="match status" value="1"/>
</dbReference>
<reference evidence="12 13" key="1">
    <citation type="submission" date="2019-08" db="EMBL/GenBank/DDBJ databases">
        <authorList>
            <person name="Peeters C."/>
        </authorList>
    </citation>
    <scope>NUCLEOTIDE SEQUENCE [LARGE SCALE GENOMIC DNA]</scope>
    <source>
        <strain evidence="12 13">LMG 20603</strain>
    </source>
</reference>
<dbReference type="EMBL" id="CABPST010000018">
    <property type="protein sequence ID" value="VVE90670.1"/>
    <property type="molecule type" value="Genomic_DNA"/>
</dbReference>
<evidence type="ECO:0000256" key="8">
    <source>
        <dbReference type="ARBA" id="ARBA00023237"/>
    </source>
</evidence>
<evidence type="ECO:0000256" key="10">
    <source>
        <dbReference type="RuleBase" id="RU364102"/>
    </source>
</evidence>
<comment type="caution">
    <text evidence="10">Lacks conserved residue(s) required for the propagation of feature annotation.</text>
</comment>
<evidence type="ECO:0000256" key="2">
    <source>
        <dbReference type="ARBA" id="ARBA00009509"/>
    </source>
</evidence>
<evidence type="ECO:0000256" key="9">
    <source>
        <dbReference type="ARBA" id="ARBA00023288"/>
    </source>
</evidence>
<evidence type="ECO:0000313" key="13">
    <source>
        <dbReference type="Proteomes" id="UP000382040"/>
    </source>
</evidence>
<feature type="transmembrane region" description="Helical" evidence="10">
    <location>
        <begin position="26"/>
        <end position="42"/>
    </location>
</feature>
<dbReference type="RefSeq" id="WP_150561801.1">
    <property type="nucleotide sequence ID" value="NZ_CABPST010000018.1"/>
</dbReference>
<keyword evidence="3" id="KW-0813">Transport</keyword>
<keyword evidence="6 10" id="KW-0472">Membrane</keyword>
<dbReference type="Pfam" id="PF01514">
    <property type="entry name" value="YscJ_FliF"/>
    <property type="match status" value="1"/>
</dbReference>
<dbReference type="InterPro" id="IPR003282">
    <property type="entry name" value="T3SS_SctJ"/>
</dbReference>
<accession>A0A5E5C200</accession>
<keyword evidence="9 10" id="KW-0449">Lipoprotein</keyword>
<evidence type="ECO:0000256" key="3">
    <source>
        <dbReference type="ARBA" id="ARBA00022448"/>
    </source>
</evidence>
<dbReference type="PANTHER" id="PTHR30046:SF3">
    <property type="entry name" value="SECRETION SYSTEM APPARATUS LIPOPROTEIN SSAJ"/>
    <property type="match status" value="1"/>
</dbReference>
<dbReference type="PRINTS" id="PR01338">
    <property type="entry name" value="TYPE3OMKPROT"/>
</dbReference>
<proteinExistence type="inferred from homology"/>
<keyword evidence="5" id="KW-0653">Protein transport</keyword>
<comment type="similarity">
    <text evidence="2 10">Belongs to the YscJ lipoprotein family.</text>
</comment>
<dbReference type="InterPro" id="IPR006182">
    <property type="entry name" value="FliF_N_dom"/>
</dbReference>
<keyword evidence="8 10" id="KW-0998">Cell outer membrane</keyword>
<keyword evidence="13" id="KW-1185">Reference proteome</keyword>
<dbReference type="AlphaFoldDB" id="A0A5E5C200"/>
<feature type="domain" description="Flagellar M-ring N-terminal" evidence="11">
    <location>
        <begin position="46"/>
        <end position="210"/>
    </location>
</feature>
<comment type="subcellular location">
    <subcellularLocation>
        <location evidence="1">Cell outer membrane</location>
        <topology evidence="1">Lipid-anchor</topology>
    </subcellularLocation>
</comment>
<keyword evidence="10" id="KW-1133">Transmembrane helix</keyword>
<keyword evidence="4 10" id="KW-0732">Signal</keyword>
<dbReference type="GO" id="GO:0009279">
    <property type="term" value="C:cell outer membrane"/>
    <property type="evidence" value="ECO:0007669"/>
    <property type="project" value="UniProtKB-SubCell"/>
</dbReference>
<feature type="transmembrane region" description="Helical" evidence="10">
    <location>
        <begin position="241"/>
        <end position="262"/>
    </location>
</feature>
<dbReference type="InterPro" id="IPR043427">
    <property type="entry name" value="YscJ/FliF"/>
</dbReference>
<dbReference type="PANTHER" id="PTHR30046">
    <property type="entry name" value="FLAGELLAR M-RING PROTEIN"/>
    <property type="match status" value="1"/>
</dbReference>
<dbReference type="Proteomes" id="UP000382040">
    <property type="component" value="Unassembled WGS sequence"/>
</dbReference>
<evidence type="ECO:0000256" key="5">
    <source>
        <dbReference type="ARBA" id="ARBA00022927"/>
    </source>
</evidence>
<evidence type="ECO:0000313" key="12">
    <source>
        <dbReference type="EMBL" id="VVE90670.1"/>
    </source>
</evidence>
<dbReference type="InterPro" id="IPR045851">
    <property type="entry name" value="AMP-bd_C_sf"/>
</dbReference>
<protein>
    <recommendedName>
        <fullName evidence="10">Lipoprotein</fullName>
    </recommendedName>
</protein>
<sequence>MTYGIRIADVAPTLAQRARSAARRRLVGRWWIGFALVFTLAGCKVELHRALSETEANQMLALLLVSGLQADKRADTTGMTVRIERSDFVRGVEVLRQHGLPRQKRASVEDVFPPGQLVSSPVQEQAKLTYLKEQRLERMLAALDGVMVAEVSIAQVPVDSAGRSTLPPGVAVFVKYSPEVNMTQRMTDIRSLVHDSVPGVTPERISIVLQPSDYRLPRAALNASSGAQASTPVTHGRWRSALGWGMVAAACIGLIAAGAMAWRRRAAWVQRLRARVARAA</sequence>
<evidence type="ECO:0000256" key="6">
    <source>
        <dbReference type="ARBA" id="ARBA00023136"/>
    </source>
</evidence>
<dbReference type="GO" id="GO:0009306">
    <property type="term" value="P:protein secretion"/>
    <property type="evidence" value="ECO:0007669"/>
    <property type="project" value="InterPro"/>
</dbReference>
<organism evidence="12 13">
    <name type="scientific">Pandoraea bronchicola</name>
    <dbReference type="NCBI Taxonomy" id="2508287"/>
    <lineage>
        <taxon>Bacteria</taxon>
        <taxon>Pseudomonadati</taxon>
        <taxon>Pseudomonadota</taxon>
        <taxon>Betaproteobacteria</taxon>
        <taxon>Burkholderiales</taxon>
        <taxon>Burkholderiaceae</taxon>
        <taxon>Pandoraea</taxon>
    </lineage>
</organism>